<evidence type="ECO:0000256" key="1">
    <source>
        <dbReference type="SAM" id="Phobius"/>
    </source>
</evidence>
<evidence type="ECO:0000313" key="2">
    <source>
        <dbReference type="EMBL" id="EDY21473.1"/>
    </source>
</evidence>
<proteinExistence type="predicted"/>
<accession>B4CVN1</accession>
<keyword evidence="1" id="KW-0812">Transmembrane</keyword>
<evidence type="ECO:0000313" key="3">
    <source>
        <dbReference type="Proteomes" id="UP000005824"/>
    </source>
</evidence>
<reference evidence="2 3" key="1">
    <citation type="journal article" date="2011" name="J. Bacteriol.">
        <title>Genome sequence of Chthoniobacter flavus Ellin428, an aerobic heterotrophic soil bacterium.</title>
        <authorList>
            <person name="Kant R."/>
            <person name="van Passel M.W."/>
            <person name="Palva A."/>
            <person name="Lucas S."/>
            <person name="Lapidus A."/>
            <person name="Glavina Del Rio T."/>
            <person name="Dalin E."/>
            <person name="Tice H."/>
            <person name="Bruce D."/>
            <person name="Goodwin L."/>
            <person name="Pitluck S."/>
            <person name="Larimer F.W."/>
            <person name="Land M.L."/>
            <person name="Hauser L."/>
            <person name="Sangwan P."/>
            <person name="de Vos W.M."/>
            <person name="Janssen P.H."/>
            <person name="Smidt H."/>
        </authorList>
    </citation>
    <scope>NUCLEOTIDE SEQUENCE [LARGE SCALE GENOMIC DNA]</scope>
    <source>
        <strain evidence="2 3">Ellin428</strain>
    </source>
</reference>
<dbReference type="AlphaFoldDB" id="B4CVN1"/>
<dbReference type="eggNOG" id="ENOG502ZGFK">
    <property type="taxonomic scope" value="Bacteria"/>
</dbReference>
<dbReference type="InParanoid" id="B4CVN1"/>
<keyword evidence="1" id="KW-0472">Membrane</keyword>
<name>B4CVN1_9BACT</name>
<gene>
    <name evidence="2" type="ORF">CfE428DRAFT_0718</name>
</gene>
<keyword evidence="3" id="KW-1185">Reference proteome</keyword>
<feature type="transmembrane region" description="Helical" evidence="1">
    <location>
        <begin position="38"/>
        <end position="57"/>
    </location>
</feature>
<sequence>MVLAQIKERPTSAGHILNTGSAIAADIRRKNLDSFPYFVLYGLHGDLLVFGSIIPTASDPLMWLKRFGKDA</sequence>
<comment type="caution">
    <text evidence="2">The sequence shown here is derived from an EMBL/GenBank/DDBJ whole genome shotgun (WGS) entry which is preliminary data.</text>
</comment>
<protein>
    <submittedName>
        <fullName evidence="2">Uncharacterized protein</fullName>
    </submittedName>
</protein>
<keyword evidence="1" id="KW-1133">Transmembrane helix</keyword>
<dbReference type="EMBL" id="ABVL01000002">
    <property type="protein sequence ID" value="EDY21473.1"/>
    <property type="molecule type" value="Genomic_DNA"/>
</dbReference>
<organism evidence="2 3">
    <name type="scientific">Chthoniobacter flavus Ellin428</name>
    <dbReference type="NCBI Taxonomy" id="497964"/>
    <lineage>
        <taxon>Bacteria</taxon>
        <taxon>Pseudomonadati</taxon>
        <taxon>Verrucomicrobiota</taxon>
        <taxon>Spartobacteria</taxon>
        <taxon>Chthoniobacterales</taxon>
        <taxon>Chthoniobacteraceae</taxon>
        <taxon>Chthoniobacter</taxon>
    </lineage>
</organism>
<dbReference type="Proteomes" id="UP000005824">
    <property type="component" value="Unassembled WGS sequence"/>
</dbReference>
<dbReference type="STRING" id="497964.CfE428DRAFT_0718"/>